<dbReference type="EMBL" id="CP003051">
    <property type="protein sequence ID" value="AGA89309.1"/>
    <property type="molecule type" value="Genomic_DNA"/>
</dbReference>
<evidence type="ECO:0000259" key="6">
    <source>
        <dbReference type="Pfam" id="PF01625"/>
    </source>
</evidence>
<evidence type="ECO:0000256" key="1">
    <source>
        <dbReference type="ARBA" id="ARBA00023002"/>
    </source>
</evidence>
<evidence type="ECO:0000256" key="2">
    <source>
        <dbReference type="ARBA" id="ARBA00047806"/>
    </source>
</evidence>
<dbReference type="OrthoDB" id="4174719at2"/>
<gene>
    <name evidence="4" type="primary">msrA</name>
    <name evidence="7" type="ORF">Thimo_0450</name>
</gene>
<dbReference type="InterPro" id="IPR036509">
    <property type="entry name" value="Met_Sox_Rdtase_MsrA_sf"/>
</dbReference>
<feature type="active site" evidence="4">
    <location>
        <position position="54"/>
    </location>
</feature>
<dbReference type="PANTHER" id="PTHR43774">
    <property type="entry name" value="PEPTIDE METHIONINE SULFOXIDE REDUCTASE"/>
    <property type="match status" value="1"/>
</dbReference>
<keyword evidence="1 4" id="KW-0560">Oxidoreductase</keyword>
<dbReference type="RefSeq" id="WP_015279457.1">
    <property type="nucleotide sequence ID" value="NC_019940.1"/>
</dbReference>
<dbReference type="eggNOG" id="COG0225">
    <property type="taxonomic scope" value="Bacteria"/>
</dbReference>
<evidence type="ECO:0000256" key="5">
    <source>
        <dbReference type="SAM" id="SignalP"/>
    </source>
</evidence>
<dbReference type="Gene3D" id="3.30.1060.10">
    <property type="entry name" value="Peptide methionine sulphoxide reductase MsrA"/>
    <property type="match status" value="1"/>
</dbReference>
<accession>L0GVI0</accession>
<evidence type="ECO:0000313" key="8">
    <source>
        <dbReference type="Proteomes" id="UP000010816"/>
    </source>
</evidence>
<dbReference type="HOGENOM" id="CLU_031040_10_0_6"/>
<dbReference type="GO" id="GO:0033744">
    <property type="term" value="F:L-methionine:thioredoxin-disulfide S-oxidoreductase activity"/>
    <property type="evidence" value="ECO:0007669"/>
    <property type="project" value="RHEA"/>
</dbReference>
<dbReference type="KEGG" id="tmb:Thimo_0450"/>
<proteinExistence type="inferred from homology"/>
<dbReference type="EC" id="1.8.4.11" evidence="4"/>
<feature type="chain" id="PRO_5003943057" description="Peptide methionine sulfoxide reductase MsrA" evidence="5">
    <location>
        <begin position="30"/>
        <end position="222"/>
    </location>
</feature>
<feature type="signal peptide" evidence="5">
    <location>
        <begin position="1"/>
        <end position="29"/>
    </location>
</feature>
<keyword evidence="8" id="KW-1185">Reference proteome</keyword>
<reference evidence="7 8" key="1">
    <citation type="submission" date="2011-09" db="EMBL/GenBank/DDBJ databases">
        <title>Complete sequence of chromosome of Thioflavicoccus mobilis 8321.</title>
        <authorList>
            <consortium name="US DOE Joint Genome Institute"/>
            <person name="Lucas S."/>
            <person name="Han J."/>
            <person name="Lapidus A."/>
            <person name="Cheng J.-F."/>
            <person name="Goodwin L."/>
            <person name="Pitluck S."/>
            <person name="Peters L."/>
            <person name="Ovchinnikova G."/>
            <person name="Lu M."/>
            <person name="Detter J.C."/>
            <person name="Han C."/>
            <person name="Tapia R."/>
            <person name="Land M."/>
            <person name="Hauser L."/>
            <person name="Kyrpides N."/>
            <person name="Ivanova N."/>
            <person name="Pagani I."/>
            <person name="Vogl K."/>
            <person name="Liu Z."/>
            <person name="Imhoff J."/>
            <person name="Thiel V."/>
            <person name="Frigaard N.-U."/>
            <person name="Bryant D."/>
            <person name="Woyke T."/>
        </authorList>
    </citation>
    <scope>NUCLEOTIDE SEQUENCE [LARGE SCALE GENOMIC DNA]</scope>
    <source>
        <strain evidence="7 8">8321</strain>
    </source>
</reference>
<dbReference type="NCBIfam" id="TIGR00401">
    <property type="entry name" value="msrA"/>
    <property type="match status" value="1"/>
</dbReference>
<evidence type="ECO:0000256" key="4">
    <source>
        <dbReference type="HAMAP-Rule" id="MF_01401"/>
    </source>
</evidence>
<protein>
    <recommendedName>
        <fullName evidence="4">Peptide methionine sulfoxide reductase MsrA</fullName>
        <shortName evidence="4">Protein-methionine-S-oxide reductase</shortName>
        <ecNumber evidence="4">1.8.4.11</ecNumber>
    </recommendedName>
    <alternativeName>
        <fullName evidence="4">Peptide-methionine (S)-S-oxide reductase</fullName>
        <shortName evidence="4">Peptide Met(O) reductase</shortName>
    </alternativeName>
</protein>
<keyword evidence="5" id="KW-0732">Signal</keyword>
<dbReference type="HAMAP" id="MF_01401">
    <property type="entry name" value="MsrA"/>
    <property type="match status" value="1"/>
</dbReference>
<organism evidence="7 8">
    <name type="scientific">Thioflavicoccus mobilis 8321</name>
    <dbReference type="NCBI Taxonomy" id="765912"/>
    <lineage>
        <taxon>Bacteria</taxon>
        <taxon>Pseudomonadati</taxon>
        <taxon>Pseudomonadota</taxon>
        <taxon>Gammaproteobacteria</taxon>
        <taxon>Chromatiales</taxon>
        <taxon>Chromatiaceae</taxon>
        <taxon>Thioflavicoccus</taxon>
    </lineage>
</organism>
<comment type="similarity">
    <text evidence="4">Belongs to the MsrA Met sulfoxide reductase family.</text>
</comment>
<dbReference type="GO" id="GO:0008113">
    <property type="term" value="F:peptide-methionine (S)-S-oxide reductase activity"/>
    <property type="evidence" value="ECO:0007669"/>
    <property type="project" value="UniProtKB-UniRule"/>
</dbReference>
<comment type="catalytic activity">
    <reaction evidence="3 4">
        <text>[thioredoxin]-disulfide + L-methionine + H2O = L-methionine (S)-S-oxide + [thioredoxin]-dithiol</text>
        <dbReference type="Rhea" id="RHEA:19993"/>
        <dbReference type="Rhea" id="RHEA-COMP:10698"/>
        <dbReference type="Rhea" id="RHEA-COMP:10700"/>
        <dbReference type="ChEBI" id="CHEBI:15377"/>
        <dbReference type="ChEBI" id="CHEBI:29950"/>
        <dbReference type="ChEBI" id="CHEBI:50058"/>
        <dbReference type="ChEBI" id="CHEBI:57844"/>
        <dbReference type="ChEBI" id="CHEBI:58772"/>
        <dbReference type="EC" id="1.8.4.11"/>
    </reaction>
</comment>
<evidence type="ECO:0000313" key="7">
    <source>
        <dbReference type="EMBL" id="AGA89309.1"/>
    </source>
</evidence>
<name>L0GVI0_9GAMM</name>
<dbReference type="InterPro" id="IPR002569">
    <property type="entry name" value="Met_Sox_Rdtase_MsrA_dom"/>
</dbReference>
<sequence length="222" mass="24311">MKNISSRIRRSITIGLALGLLLPIATLQSAPLPDPALDETPTPGMRTVVFAGGCFWGVEAVFEHVAGVAEATSGYAGGDAETADYRQVSSGKTGHAEAVEVRYDPARVTYGQLLKVFFSVAHDPTQLDRQGPDRGSQYRSAIFYANDEQRQIAEAYIAELSRADAFPRPIVTEVTPLGGFYPAEAYHQGYLARHPHQPYIVINDLPKLEALKRQLPEIYRAP</sequence>
<comment type="function">
    <text evidence="4">Has an important function as a repair enzyme for proteins that have been inactivated by oxidation. Catalyzes the reversible oxidation-reduction of methionine sulfoxide in proteins to methionine.</text>
</comment>
<feature type="domain" description="Peptide methionine sulphoxide reductase MsrA" evidence="6">
    <location>
        <begin position="48"/>
        <end position="199"/>
    </location>
</feature>
<dbReference type="PANTHER" id="PTHR43774:SF1">
    <property type="entry name" value="PEPTIDE METHIONINE SULFOXIDE REDUCTASE MSRA 2"/>
    <property type="match status" value="1"/>
</dbReference>
<dbReference type="PATRIC" id="fig|765912.4.peg.434"/>
<evidence type="ECO:0000256" key="3">
    <source>
        <dbReference type="ARBA" id="ARBA00048782"/>
    </source>
</evidence>
<dbReference type="Proteomes" id="UP000010816">
    <property type="component" value="Chromosome"/>
</dbReference>
<comment type="catalytic activity">
    <reaction evidence="2 4">
        <text>L-methionyl-[protein] + [thioredoxin]-disulfide + H2O = L-methionyl-(S)-S-oxide-[protein] + [thioredoxin]-dithiol</text>
        <dbReference type="Rhea" id="RHEA:14217"/>
        <dbReference type="Rhea" id="RHEA-COMP:10698"/>
        <dbReference type="Rhea" id="RHEA-COMP:10700"/>
        <dbReference type="Rhea" id="RHEA-COMP:12313"/>
        <dbReference type="Rhea" id="RHEA-COMP:12315"/>
        <dbReference type="ChEBI" id="CHEBI:15377"/>
        <dbReference type="ChEBI" id="CHEBI:16044"/>
        <dbReference type="ChEBI" id="CHEBI:29950"/>
        <dbReference type="ChEBI" id="CHEBI:44120"/>
        <dbReference type="ChEBI" id="CHEBI:50058"/>
        <dbReference type="EC" id="1.8.4.11"/>
    </reaction>
</comment>
<dbReference type="AlphaFoldDB" id="L0GVI0"/>
<dbReference type="STRING" id="765912.Thimo_0450"/>
<dbReference type="SUPFAM" id="SSF55068">
    <property type="entry name" value="Peptide methionine sulfoxide reductase"/>
    <property type="match status" value="1"/>
</dbReference>
<dbReference type="Pfam" id="PF01625">
    <property type="entry name" value="PMSR"/>
    <property type="match status" value="1"/>
</dbReference>